<reference evidence="1 2" key="1">
    <citation type="journal article" date="2016" name="Nat. Commun.">
        <title>Thousands of microbial genomes shed light on interconnected biogeochemical processes in an aquifer system.</title>
        <authorList>
            <person name="Anantharaman K."/>
            <person name="Brown C.T."/>
            <person name="Hug L.A."/>
            <person name="Sharon I."/>
            <person name="Castelle C.J."/>
            <person name="Probst A.J."/>
            <person name="Thomas B.C."/>
            <person name="Singh A."/>
            <person name="Wilkins M.J."/>
            <person name="Karaoz U."/>
            <person name="Brodie E.L."/>
            <person name="Williams K.H."/>
            <person name="Hubbard S.S."/>
            <person name="Banfield J.F."/>
        </authorList>
    </citation>
    <scope>NUCLEOTIDE SEQUENCE [LARGE SCALE GENOMIC DNA]</scope>
</reference>
<gene>
    <name evidence="1" type="ORF">A3G31_12445</name>
</gene>
<proteinExistence type="predicted"/>
<name>A0A1F7SHC1_9BACT</name>
<accession>A0A1F7SHC1</accession>
<comment type="caution">
    <text evidence="1">The sequence shown here is derived from an EMBL/GenBank/DDBJ whole genome shotgun (WGS) entry which is preliminary data.</text>
</comment>
<protein>
    <submittedName>
        <fullName evidence="1">Uncharacterized protein</fullName>
    </submittedName>
</protein>
<sequence>MKCPHLKEGFGLPECSSMSTKKEPYCLSEFHYEEFCIHAAYRVCPFFIRNLGLALTADLKAA</sequence>
<organism evidence="1 2">
    <name type="scientific">Candidatus Schekmanbacteria bacterium RIFCSPLOWO2_12_FULL_38_15</name>
    <dbReference type="NCBI Taxonomy" id="1817883"/>
    <lineage>
        <taxon>Bacteria</taxon>
        <taxon>Candidatus Schekmaniibacteriota</taxon>
    </lineage>
</organism>
<dbReference type="AlphaFoldDB" id="A0A1F7SHC1"/>
<evidence type="ECO:0000313" key="1">
    <source>
        <dbReference type="EMBL" id="OGL53131.1"/>
    </source>
</evidence>
<evidence type="ECO:0000313" key="2">
    <source>
        <dbReference type="Proteomes" id="UP000178082"/>
    </source>
</evidence>
<dbReference type="EMBL" id="MGDI01000027">
    <property type="protein sequence ID" value="OGL53131.1"/>
    <property type="molecule type" value="Genomic_DNA"/>
</dbReference>
<dbReference type="Proteomes" id="UP000178082">
    <property type="component" value="Unassembled WGS sequence"/>
</dbReference>